<dbReference type="STRING" id="62101.AB835_08700"/>
<dbReference type="InterPro" id="IPR036390">
    <property type="entry name" value="WH_DNA-bd_sf"/>
</dbReference>
<dbReference type="Pfam" id="PF13412">
    <property type="entry name" value="HTH_24"/>
    <property type="match status" value="1"/>
</dbReference>
<proteinExistence type="predicted"/>
<dbReference type="InterPro" id="IPR036388">
    <property type="entry name" value="WH-like_DNA-bd_sf"/>
</dbReference>
<protein>
    <submittedName>
        <fullName evidence="1">MarR family EPS-associated transcriptional regulator</fullName>
    </submittedName>
</protein>
<dbReference type="NCBIfam" id="TIGR04176">
    <property type="entry name" value="MarR_EPS"/>
    <property type="match status" value="1"/>
</dbReference>
<name>A0A1D2QPQ4_9GAMM</name>
<comment type="caution">
    <text evidence="1">The sequence shown here is derived from an EMBL/GenBank/DDBJ whole genome shotgun (WGS) entry which is preliminary data.</text>
</comment>
<reference evidence="1 2" key="1">
    <citation type="journal article" date="2016" name="Appl. Environ. Microbiol.">
        <title>Lack of Overt Genome Reduction in the Bryostatin-Producing Bryozoan Symbiont "Candidatus Endobugula sertula".</title>
        <authorList>
            <person name="Miller I.J."/>
            <person name="Vanee N."/>
            <person name="Fong S.S."/>
            <person name="Lim-Fong G.E."/>
            <person name="Kwan J.C."/>
        </authorList>
    </citation>
    <scope>NUCLEOTIDE SEQUENCE [LARGE SCALE GENOMIC DNA]</scope>
    <source>
        <strain evidence="1">AB1-4</strain>
    </source>
</reference>
<dbReference type="Proteomes" id="UP000242502">
    <property type="component" value="Unassembled WGS sequence"/>
</dbReference>
<dbReference type="AlphaFoldDB" id="A0A1D2QPQ4"/>
<gene>
    <name evidence="1" type="ORF">AB835_08700</name>
</gene>
<evidence type="ECO:0000313" key="2">
    <source>
        <dbReference type="Proteomes" id="UP000242502"/>
    </source>
</evidence>
<dbReference type="Gene3D" id="1.10.10.10">
    <property type="entry name" value="Winged helix-like DNA-binding domain superfamily/Winged helix DNA-binding domain"/>
    <property type="match status" value="1"/>
</dbReference>
<dbReference type="EMBL" id="MDLC01000027">
    <property type="protein sequence ID" value="ODS23503.1"/>
    <property type="molecule type" value="Genomic_DNA"/>
</dbReference>
<dbReference type="SUPFAM" id="SSF46785">
    <property type="entry name" value="Winged helix' DNA-binding domain"/>
    <property type="match status" value="1"/>
</dbReference>
<organism evidence="1 2">
    <name type="scientific">Candidatus Endobugula sertula</name>
    <name type="common">Bugula neritina bacterial symbiont</name>
    <dbReference type="NCBI Taxonomy" id="62101"/>
    <lineage>
        <taxon>Bacteria</taxon>
        <taxon>Pseudomonadati</taxon>
        <taxon>Pseudomonadota</taxon>
        <taxon>Gammaproteobacteria</taxon>
        <taxon>Cellvibrionales</taxon>
        <taxon>Cellvibrionaceae</taxon>
        <taxon>Candidatus Endobugula</taxon>
    </lineage>
</organism>
<evidence type="ECO:0000313" key="1">
    <source>
        <dbReference type="EMBL" id="ODS23503.1"/>
    </source>
</evidence>
<dbReference type="InterPro" id="IPR026433">
    <property type="entry name" value="MarR_EPS"/>
</dbReference>
<sequence>MTLDEETCYRLLKLVETKSDMSQRDFSRAMGVSLGKVNYCLNALLKQGWLKVRNFKNSKNKLAYAYLLTPKGIEQKACVTKRFLAKKYKEHKQIEDEIAALKIEAAALK</sequence>
<accession>A0A1D2QPQ4</accession>